<evidence type="ECO:0000313" key="2">
    <source>
        <dbReference type="EMBL" id="GFG32718.1"/>
    </source>
</evidence>
<protein>
    <submittedName>
        <fullName evidence="2">Uncharacterized protein</fullName>
    </submittedName>
</protein>
<evidence type="ECO:0000313" key="3">
    <source>
        <dbReference type="Proteomes" id="UP000502823"/>
    </source>
</evidence>
<feature type="compositionally biased region" description="Polar residues" evidence="1">
    <location>
        <begin position="18"/>
        <end position="28"/>
    </location>
</feature>
<gene>
    <name evidence="2" type="ORF">Cfor_06478</name>
</gene>
<dbReference type="EMBL" id="BLKM01008175">
    <property type="protein sequence ID" value="GFG32718.1"/>
    <property type="molecule type" value="Genomic_DNA"/>
</dbReference>
<dbReference type="Proteomes" id="UP000502823">
    <property type="component" value="Unassembled WGS sequence"/>
</dbReference>
<accession>A0A6L2PQ91</accession>
<reference evidence="3" key="1">
    <citation type="submission" date="2020-01" db="EMBL/GenBank/DDBJ databases">
        <title>Draft genome sequence of the Termite Coptotermes fromosanus.</title>
        <authorList>
            <person name="Itakura S."/>
            <person name="Yosikawa Y."/>
            <person name="Umezawa K."/>
        </authorList>
    </citation>
    <scope>NUCLEOTIDE SEQUENCE [LARGE SCALE GENOMIC DNA]</scope>
</reference>
<name>A0A6L2PQ91_COPFO</name>
<feature type="non-terminal residue" evidence="2">
    <location>
        <position position="75"/>
    </location>
</feature>
<evidence type="ECO:0000256" key="1">
    <source>
        <dbReference type="SAM" id="MobiDB-lite"/>
    </source>
</evidence>
<comment type="caution">
    <text evidence="2">The sequence shown here is derived from an EMBL/GenBank/DDBJ whole genome shotgun (WGS) entry which is preliminary data.</text>
</comment>
<dbReference type="AlphaFoldDB" id="A0A6L2PQ91"/>
<proteinExistence type="predicted"/>
<keyword evidence="3" id="KW-1185">Reference proteome</keyword>
<feature type="region of interest" description="Disordered" evidence="1">
    <location>
        <begin position="1"/>
        <end position="42"/>
    </location>
</feature>
<organism evidence="2 3">
    <name type="scientific">Coptotermes formosanus</name>
    <name type="common">Formosan subterranean termite</name>
    <dbReference type="NCBI Taxonomy" id="36987"/>
    <lineage>
        <taxon>Eukaryota</taxon>
        <taxon>Metazoa</taxon>
        <taxon>Ecdysozoa</taxon>
        <taxon>Arthropoda</taxon>
        <taxon>Hexapoda</taxon>
        <taxon>Insecta</taxon>
        <taxon>Pterygota</taxon>
        <taxon>Neoptera</taxon>
        <taxon>Polyneoptera</taxon>
        <taxon>Dictyoptera</taxon>
        <taxon>Blattodea</taxon>
        <taxon>Blattoidea</taxon>
        <taxon>Termitoidae</taxon>
        <taxon>Rhinotermitidae</taxon>
        <taxon>Coptotermes</taxon>
    </lineage>
</organism>
<sequence>MGSKSGDGRTQAEPFTDSGGNLTQTQPRSRGPAERTVPVTKHGPIFTIHALKDTVWSGKPHISKNKKKFKSQISA</sequence>
<dbReference type="InParanoid" id="A0A6L2PQ91"/>